<evidence type="ECO:0000259" key="1">
    <source>
        <dbReference type="PROSITE" id="PS51186"/>
    </source>
</evidence>
<dbReference type="GO" id="GO:0016747">
    <property type="term" value="F:acyltransferase activity, transferring groups other than amino-acyl groups"/>
    <property type="evidence" value="ECO:0007669"/>
    <property type="project" value="InterPro"/>
</dbReference>
<dbReference type="Proteomes" id="UP000705379">
    <property type="component" value="Unassembled WGS sequence"/>
</dbReference>
<evidence type="ECO:0000313" key="2">
    <source>
        <dbReference type="EMBL" id="MBS8262255.1"/>
    </source>
</evidence>
<reference evidence="2" key="1">
    <citation type="submission" date="2018-08" db="EMBL/GenBank/DDBJ databases">
        <authorList>
            <person name="Jin W."/>
            <person name="Wang H."/>
            <person name="Yang Y."/>
            <person name="Li M."/>
            <person name="Liu J."/>
        </authorList>
    </citation>
    <scope>NUCLEOTIDE SEQUENCE</scope>
    <source>
        <strain evidence="2">AESS21</strain>
    </source>
</reference>
<feature type="domain" description="N-acetyltransferase" evidence="1">
    <location>
        <begin position="32"/>
        <end position="198"/>
    </location>
</feature>
<dbReference type="CDD" id="cd04301">
    <property type="entry name" value="NAT_SF"/>
    <property type="match status" value="1"/>
</dbReference>
<protein>
    <submittedName>
        <fullName evidence="2">GNAT family N-acetyltransferase</fullName>
    </submittedName>
</protein>
<gene>
    <name evidence="2" type="ORF">DYI23_18650</name>
</gene>
<dbReference type="PROSITE" id="PS51186">
    <property type="entry name" value="GNAT"/>
    <property type="match status" value="1"/>
</dbReference>
<reference evidence="2" key="2">
    <citation type="journal article" date="2021" name="Microorganisms">
        <title>Bacterial Dimethylsulfoniopropionate Biosynthesis in the East China Sea.</title>
        <authorList>
            <person name="Liu J."/>
            <person name="Zhang Y."/>
            <person name="Liu J."/>
            <person name="Zhong H."/>
            <person name="Williams B.T."/>
            <person name="Zheng Y."/>
            <person name="Curson A.R.J."/>
            <person name="Sun C."/>
            <person name="Sun H."/>
            <person name="Song D."/>
            <person name="Wagner Mackenzie B."/>
            <person name="Bermejo Martinez A."/>
            <person name="Todd J.D."/>
            <person name="Zhang X.H."/>
        </authorList>
    </citation>
    <scope>NUCLEOTIDE SEQUENCE</scope>
    <source>
        <strain evidence="2">AESS21</strain>
    </source>
</reference>
<dbReference type="SUPFAM" id="SSF55729">
    <property type="entry name" value="Acyl-CoA N-acyltransferases (Nat)"/>
    <property type="match status" value="1"/>
</dbReference>
<evidence type="ECO:0000313" key="3">
    <source>
        <dbReference type="Proteomes" id="UP000705379"/>
    </source>
</evidence>
<sequence length="204" mass="23367">MQLSVYIRSLLSRLFPAEQPRRVPELFAGGEIRLLDASEKHLFRDHLLRLDGDTRRSRFAMHATDAFLRSYVETSFTLDTVIYAYLENGIVRGTAELRSLGNADTAEAAFCVEQDWRRLGIGTRLMDLLLQEARVRETRHIYINCLATNRKMQALARKFSADMSFEAGDVIGHISPPEAAPTDRLRQWVLRQMPKAQATLSRWS</sequence>
<organism evidence="2 3">
    <name type="scientific">Roseibium polysiphoniae</name>
    <dbReference type="NCBI Taxonomy" id="2571221"/>
    <lineage>
        <taxon>Bacteria</taxon>
        <taxon>Pseudomonadati</taxon>
        <taxon>Pseudomonadota</taxon>
        <taxon>Alphaproteobacteria</taxon>
        <taxon>Hyphomicrobiales</taxon>
        <taxon>Stappiaceae</taxon>
        <taxon>Roseibium</taxon>
    </lineage>
</organism>
<accession>A0A944GV77</accession>
<dbReference type="RefSeq" id="WP_213217540.1">
    <property type="nucleotide sequence ID" value="NZ_QTKU01000005.1"/>
</dbReference>
<proteinExistence type="predicted"/>
<dbReference type="Pfam" id="PF00583">
    <property type="entry name" value="Acetyltransf_1"/>
    <property type="match status" value="1"/>
</dbReference>
<dbReference type="InterPro" id="IPR000182">
    <property type="entry name" value="GNAT_dom"/>
</dbReference>
<comment type="caution">
    <text evidence="2">The sequence shown here is derived from an EMBL/GenBank/DDBJ whole genome shotgun (WGS) entry which is preliminary data.</text>
</comment>
<dbReference type="Gene3D" id="3.40.630.30">
    <property type="match status" value="1"/>
</dbReference>
<dbReference type="AlphaFoldDB" id="A0A944GV77"/>
<name>A0A944GV77_9HYPH</name>
<dbReference type="EMBL" id="QTKU01000005">
    <property type="protein sequence ID" value="MBS8262255.1"/>
    <property type="molecule type" value="Genomic_DNA"/>
</dbReference>
<dbReference type="InterPro" id="IPR016181">
    <property type="entry name" value="Acyl_CoA_acyltransferase"/>
</dbReference>